<keyword evidence="3 8" id="KW-0489">Methyltransferase</keyword>
<evidence type="ECO:0000259" key="7">
    <source>
        <dbReference type="SMART" id="SM00650"/>
    </source>
</evidence>
<gene>
    <name evidence="8" type="ORF">EDC57_0659</name>
</gene>
<dbReference type="SUPFAM" id="SSF53335">
    <property type="entry name" value="S-adenosyl-L-methionine-dependent methyltransferases"/>
    <property type="match status" value="1"/>
</dbReference>
<evidence type="ECO:0000313" key="8">
    <source>
        <dbReference type="EMBL" id="ROR34755.1"/>
    </source>
</evidence>
<evidence type="ECO:0000256" key="2">
    <source>
        <dbReference type="ARBA" id="ARBA00013346"/>
    </source>
</evidence>
<dbReference type="GO" id="GO:0005737">
    <property type="term" value="C:cytoplasm"/>
    <property type="evidence" value="ECO:0007669"/>
    <property type="project" value="TreeGrafter"/>
</dbReference>
<comment type="caution">
    <text evidence="8">The sequence shown here is derived from an EMBL/GenBank/DDBJ whole genome shotgun (WGS) entry which is preliminary data.</text>
</comment>
<accession>A0A3N1Y7K3</accession>
<dbReference type="Gene3D" id="3.40.50.150">
    <property type="entry name" value="Vaccinia Virus protein VP39"/>
    <property type="match status" value="1"/>
</dbReference>
<dbReference type="GO" id="GO:0000179">
    <property type="term" value="F:rRNA (adenine-N6,N6-)-dimethyltransferase activity"/>
    <property type="evidence" value="ECO:0007669"/>
    <property type="project" value="InterPro"/>
</dbReference>
<dbReference type="InterPro" id="IPR000682">
    <property type="entry name" value="PCMT"/>
</dbReference>
<organism evidence="8 9">
    <name type="scientific">Inmirania thermothiophila</name>
    <dbReference type="NCBI Taxonomy" id="1750597"/>
    <lineage>
        <taxon>Bacteria</taxon>
        <taxon>Pseudomonadati</taxon>
        <taxon>Pseudomonadota</taxon>
        <taxon>Gammaproteobacteria</taxon>
        <taxon>Chromatiales</taxon>
        <taxon>Ectothiorhodospiraceae</taxon>
        <taxon>Inmirania</taxon>
    </lineage>
</organism>
<evidence type="ECO:0000256" key="4">
    <source>
        <dbReference type="ARBA" id="ARBA00022679"/>
    </source>
</evidence>
<dbReference type="InterPro" id="IPR029063">
    <property type="entry name" value="SAM-dependent_MTases_sf"/>
</dbReference>
<dbReference type="InterPro" id="IPR020598">
    <property type="entry name" value="rRNA_Ade_methylase_Trfase_N"/>
</dbReference>
<evidence type="ECO:0000313" key="9">
    <source>
        <dbReference type="Proteomes" id="UP000276634"/>
    </source>
</evidence>
<dbReference type="Proteomes" id="UP000276634">
    <property type="component" value="Unassembled WGS sequence"/>
</dbReference>
<evidence type="ECO:0000256" key="5">
    <source>
        <dbReference type="ARBA" id="ARBA00022691"/>
    </source>
</evidence>
<dbReference type="AlphaFoldDB" id="A0A3N1Y7K3"/>
<dbReference type="SMART" id="SM00650">
    <property type="entry name" value="rADc"/>
    <property type="match status" value="1"/>
</dbReference>
<evidence type="ECO:0000256" key="3">
    <source>
        <dbReference type="ARBA" id="ARBA00022603"/>
    </source>
</evidence>
<keyword evidence="4 8" id="KW-0808">Transferase</keyword>
<dbReference type="GO" id="GO:0004719">
    <property type="term" value="F:protein-L-isoaspartate (D-aspartate) O-methyltransferase activity"/>
    <property type="evidence" value="ECO:0007669"/>
    <property type="project" value="InterPro"/>
</dbReference>
<dbReference type="OrthoDB" id="9810066at2"/>
<name>A0A3N1Y7K3_9GAMM</name>
<sequence>MDLERARYNMIEQQVRPWEVLDQRVLDTLAKVPREHFVPEPYRALAFADVQIPLPHGQVMMPPKMEGRLLQALSPQPDERVLEVGTGSGFLTACLAALAGHVYTVEIFEDLAAEAARRLASLGIGNVTVETGQAAAGWSAHAPYNVIALTGSVPVLAERFREDLAVGGRLFAIVGTSPVMEAILVTRTGPSDWVTESLFETDFPALIDAPAPRRFVF</sequence>
<protein>
    <recommendedName>
        <fullName evidence="2">Protein-L-isoaspartate O-methyltransferase</fullName>
    </recommendedName>
    <alternativeName>
        <fullName evidence="6">Protein L-isoaspartyl methyltransferase</fullName>
    </alternativeName>
</protein>
<proteinExistence type="inferred from homology"/>
<dbReference type="Pfam" id="PF01135">
    <property type="entry name" value="PCMT"/>
    <property type="match status" value="1"/>
</dbReference>
<keyword evidence="5" id="KW-0949">S-adenosyl-L-methionine</keyword>
<dbReference type="EMBL" id="RJVI01000001">
    <property type="protein sequence ID" value="ROR34755.1"/>
    <property type="molecule type" value="Genomic_DNA"/>
</dbReference>
<reference evidence="8 9" key="1">
    <citation type="submission" date="2018-11" db="EMBL/GenBank/DDBJ databases">
        <title>Genomic Encyclopedia of Type Strains, Phase IV (KMG-IV): sequencing the most valuable type-strain genomes for metagenomic binning, comparative biology and taxonomic classification.</title>
        <authorList>
            <person name="Goeker M."/>
        </authorList>
    </citation>
    <scope>NUCLEOTIDE SEQUENCE [LARGE SCALE GENOMIC DNA]</scope>
    <source>
        <strain evidence="8 9">DSM 100275</strain>
    </source>
</reference>
<feature type="domain" description="Ribosomal RNA adenine methylase transferase N-terminal" evidence="7">
    <location>
        <begin position="65"/>
        <end position="196"/>
    </location>
</feature>
<dbReference type="CDD" id="cd02440">
    <property type="entry name" value="AdoMet_MTases"/>
    <property type="match status" value="1"/>
</dbReference>
<evidence type="ECO:0000256" key="1">
    <source>
        <dbReference type="ARBA" id="ARBA00005369"/>
    </source>
</evidence>
<keyword evidence="9" id="KW-1185">Reference proteome</keyword>
<dbReference type="PANTHER" id="PTHR11579:SF18">
    <property type="entry name" value="PROTEIN-L-ISOASPARTATE O-METHYLTRANSFERASE"/>
    <property type="match status" value="1"/>
</dbReference>
<dbReference type="PANTHER" id="PTHR11579">
    <property type="entry name" value="PROTEIN-L-ISOASPARTATE O-METHYLTRANSFERASE"/>
    <property type="match status" value="1"/>
</dbReference>
<comment type="similarity">
    <text evidence="1">Belongs to the methyltransferase superfamily. L-isoaspartyl/D-aspartyl protein methyltransferase family.</text>
</comment>
<evidence type="ECO:0000256" key="6">
    <source>
        <dbReference type="ARBA" id="ARBA00030757"/>
    </source>
</evidence>
<dbReference type="RefSeq" id="WP_123400189.1">
    <property type="nucleotide sequence ID" value="NZ_RJVI01000001.1"/>
</dbReference>